<protein>
    <submittedName>
        <fullName evidence="1">DUF1934 domain-containing protein</fullName>
    </submittedName>
</protein>
<organism evidence="1 2">
    <name type="scientific">Clostridium mobile</name>
    <dbReference type="NCBI Taxonomy" id="2841512"/>
    <lineage>
        <taxon>Bacteria</taxon>
        <taxon>Bacillati</taxon>
        <taxon>Bacillota</taxon>
        <taxon>Clostridia</taxon>
        <taxon>Eubacteriales</taxon>
        <taxon>Clostridiaceae</taxon>
        <taxon>Clostridium</taxon>
    </lineage>
</organism>
<name>A0ABS6EP29_9CLOT</name>
<dbReference type="Proteomes" id="UP000726170">
    <property type="component" value="Unassembled WGS sequence"/>
</dbReference>
<dbReference type="Pfam" id="PF09148">
    <property type="entry name" value="DUF1934"/>
    <property type="match status" value="1"/>
</dbReference>
<proteinExistence type="predicted"/>
<keyword evidence="2" id="KW-1185">Reference proteome</keyword>
<evidence type="ECO:0000313" key="2">
    <source>
        <dbReference type="Proteomes" id="UP000726170"/>
    </source>
</evidence>
<reference evidence="1 2" key="1">
    <citation type="submission" date="2021-06" db="EMBL/GenBank/DDBJ databases">
        <authorList>
            <person name="Sun Q."/>
            <person name="Li D."/>
        </authorList>
    </citation>
    <scope>NUCLEOTIDE SEQUENCE [LARGE SCALE GENOMIC DNA]</scope>
    <source>
        <strain evidence="1 2">MSJ-11</strain>
    </source>
</reference>
<evidence type="ECO:0000313" key="1">
    <source>
        <dbReference type="EMBL" id="MBU5486144.1"/>
    </source>
</evidence>
<dbReference type="EMBL" id="JAHLQF010000004">
    <property type="protein sequence ID" value="MBU5486144.1"/>
    <property type="molecule type" value="Genomic_DNA"/>
</dbReference>
<sequence length="140" mass="15801">MKKNALVSVSSIQSKKKEDIIEVVTPGNFYKKENCYYVVYDETELAGMEGTTTTFKINCNDNKFSLIRMGTTSTRMDFENNKDAIVLYNTPYGPLELKIDTKKLNIDVDDNGGDILIDYNLSISGEKPQNTLLKINIKAQ</sequence>
<dbReference type="RefSeq" id="WP_216440727.1">
    <property type="nucleotide sequence ID" value="NZ_JAHLQF010000004.1"/>
</dbReference>
<dbReference type="InterPro" id="IPR015231">
    <property type="entry name" value="DUF1934"/>
</dbReference>
<gene>
    <name evidence="1" type="ORF">KQI86_17645</name>
</gene>
<accession>A0ABS6EP29</accession>
<comment type="caution">
    <text evidence="1">The sequence shown here is derived from an EMBL/GenBank/DDBJ whole genome shotgun (WGS) entry which is preliminary data.</text>
</comment>